<dbReference type="InterPro" id="IPR006597">
    <property type="entry name" value="Sel1-like"/>
</dbReference>
<evidence type="ECO:0000313" key="3">
    <source>
        <dbReference type="Proteomes" id="UP000002817"/>
    </source>
</evidence>
<organism evidence="2 3">
    <name type="scientific">Vibrio orientalis CIP 102891 = ATCC 33934</name>
    <dbReference type="NCBI Taxonomy" id="675816"/>
    <lineage>
        <taxon>Bacteria</taxon>
        <taxon>Pseudomonadati</taxon>
        <taxon>Pseudomonadota</taxon>
        <taxon>Gammaproteobacteria</taxon>
        <taxon>Vibrionales</taxon>
        <taxon>Vibrionaceae</taxon>
        <taxon>Vibrio</taxon>
        <taxon>Vibrio oreintalis group</taxon>
    </lineage>
</organism>
<gene>
    <name evidence="1" type="ORF">VIA_001429</name>
    <name evidence="2" type="ORF">VIOR3934_20195</name>
</gene>
<evidence type="ECO:0000313" key="1">
    <source>
        <dbReference type="EMBL" id="EEX94271.1"/>
    </source>
</evidence>
<keyword evidence="4" id="KW-1185">Reference proteome</keyword>
<comment type="caution">
    <text evidence="2">The sequence shown here is derived from an EMBL/GenBank/DDBJ whole genome shotgun (WGS) entry which is preliminary data.</text>
</comment>
<dbReference type="AlphaFoldDB" id="C9QE90"/>
<dbReference type="PANTHER" id="PTHR43628">
    <property type="entry name" value="ACTIVATOR OF C KINASE PROTEIN 1-RELATED"/>
    <property type="match status" value="1"/>
</dbReference>
<dbReference type="SMART" id="SM00671">
    <property type="entry name" value="SEL1"/>
    <property type="match status" value="7"/>
</dbReference>
<dbReference type="InterPro" id="IPR011990">
    <property type="entry name" value="TPR-like_helical_dom_sf"/>
</dbReference>
<evidence type="ECO:0000313" key="2">
    <source>
        <dbReference type="EMBL" id="EGU54184.1"/>
    </source>
</evidence>
<protein>
    <submittedName>
        <fullName evidence="2">Sel1 domain-containing protein</fullName>
    </submittedName>
</protein>
<name>C9QE90_VIBOR</name>
<dbReference type="PANTHER" id="PTHR43628:SF1">
    <property type="entry name" value="CHITIN SYNTHASE REGULATORY FACTOR 2-RELATED"/>
    <property type="match status" value="1"/>
</dbReference>
<dbReference type="Proteomes" id="UP000002817">
    <property type="component" value="Unassembled WGS sequence"/>
</dbReference>
<proteinExistence type="predicted"/>
<reference evidence="1 4" key="1">
    <citation type="submission" date="2009-10" db="EMBL/GenBank/DDBJ databases">
        <authorList>
            <consortium name="Los Alamos National Laboratory (LANL)"/>
            <consortium name="National Microbial Pathogen Data Resource (NMPDR)"/>
            <person name="Munk A.C."/>
            <person name="Chertkov O."/>
            <person name="Tapia R."/>
            <person name="Green L."/>
            <person name="Rogers Y."/>
            <person name="Detter J.C."/>
            <person name="Bruce D."/>
            <person name="Brettin T.S."/>
            <person name="Colwell R.R."/>
            <person name="Huq A."/>
            <person name="Grim C.J."/>
            <person name="Hasan N.A."/>
            <person name="Bartels D."/>
            <person name="Vonstein V."/>
        </authorList>
    </citation>
    <scope>NUCLEOTIDE SEQUENCE [LARGE SCALE GENOMIC DNA]</scope>
    <source>
        <strain evidence="1 4">CIP 102891</strain>
    </source>
</reference>
<reference evidence="2 3" key="3">
    <citation type="journal article" date="2012" name="Int. J. Syst. Evol. Microbiol.">
        <title>Vibrio caribbeanicus sp. nov., isolated from the marine sponge Scleritoderma cyanea.</title>
        <authorList>
            <person name="Hoffmann M."/>
            <person name="Monday S.R."/>
            <person name="Allard M.W."/>
            <person name="Strain E.A."/>
            <person name="Whittaker P."/>
            <person name="Naum M."/>
            <person name="McCarthy P.J."/>
            <person name="Lopez J.V."/>
            <person name="Fischer M."/>
            <person name="Brown E.W."/>
        </authorList>
    </citation>
    <scope>NUCLEOTIDE SEQUENCE [LARGE SCALE GENOMIC DNA]</scope>
    <source>
        <strain evidence="2">CIP 102891</strain>
        <strain evidence="3">CIP 102891 / ATCC 33934</strain>
    </source>
</reference>
<dbReference type="SUPFAM" id="SSF81901">
    <property type="entry name" value="HCP-like"/>
    <property type="match status" value="2"/>
</dbReference>
<evidence type="ECO:0000313" key="4">
    <source>
        <dbReference type="Proteomes" id="UP000003515"/>
    </source>
</evidence>
<dbReference type="Proteomes" id="UP000003515">
    <property type="component" value="Unassembled WGS sequence"/>
</dbReference>
<dbReference type="STRING" id="675816.VIA_001429"/>
<dbReference type="eggNOG" id="COG0790">
    <property type="taxonomic scope" value="Bacteria"/>
</dbReference>
<dbReference type="RefSeq" id="WP_004412144.1">
    <property type="nucleotide sequence ID" value="NZ_ACZV01000004.1"/>
</dbReference>
<dbReference type="InterPro" id="IPR052945">
    <property type="entry name" value="Mitotic_Regulator"/>
</dbReference>
<dbReference type="PROSITE" id="PS51257">
    <property type="entry name" value="PROKAR_LIPOPROTEIN"/>
    <property type="match status" value="1"/>
</dbReference>
<dbReference type="PATRIC" id="fig|675816.5.peg.267"/>
<accession>C9QE90</accession>
<dbReference type="OrthoDB" id="6114904at2"/>
<dbReference type="Pfam" id="PF08238">
    <property type="entry name" value="Sel1"/>
    <property type="match status" value="7"/>
</dbReference>
<dbReference type="Gene3D" id="1.25.40.10">
    <property type="entry name" value="Tetratricopeptide repeat domain"/>
    <property type="match status" value="3"/>
</dbReference>
<reference evidence="2" key="2">
    <citation type="submission" date="2011-08" db="EMBL/GenBank/DDBJ databases">
        <authorList>
            <person name="Hoffman M."/>
            <person name="Strain E.A."/>
            <person name="Brown E."/>
            <person name="Allard M.W."/>
        </authorList>
    </citation>
    <scope>NUCLEOTIDE SEQUENCE</scope>
    <source>
        <strain evidence="2">CIP 102891</strain>
    </source>
</reference>
<dbReference type="EMBL" id="AFWH01000001">
    <property type="protein sequence ID" value="EGU54184.1"/>
    <property type="molecule type" value="Genomic_DNA"/>
</dbReference>
<dbReference type="EMBL" id="ACZV01000004">
    <property type="protein sequence ID" value="EEX94271.1"/>
    <property type="molecule type" value="Genomic_DNA"/>
</dbReference>
<sequence length="381" mass="43571">MKKLLFSLCIVVWLSACTTINKDKGVAARWQKEVVFNNDEKPTVSFKEASVGARKGNASYQSQLGQMYEYGSEVEQDYDKAEYWYLKAAKQGNTFAQDSLGWIYQYPNSKFHKLIESTYWYRQAAEQGYAPSQDSLGFAYMHGIGIKKDYKKAISWYTKASDQNYAPAQRNLGRLYEKGHGVKKDYVIAANWYRKAAENGDGRAANYLGIMYRDGIGIQQDRQLALEWFKKSSDKNDYEGTQNFNSLSQLSFAQYSALAMSGNAHAQRELCHMYFNGHEVEVDYERAVMWCTKSAILGYAEAQEDLSRMFLGGSIIKQNYQSAYIWAIAASAQNRKLESLATSISKELTDQELLEAKDRYSFCLPPYSKYQKCPKPELLDE</sequence>